<name>Q6CIS3_KLULA</name>
<organism evidence="13 14">
    <name type="scientific">Kluyveromyces lactis (strain ATCC 8585 / CBS 2359 / DSM 70799 / NBRC 1267 / NRRL Y-1140 / WM37)</name>
    <name type="common">Yeast</name>
    <name type="synonym">Candida sphaerica</name>
    <dbReference type="NCBI Taxonomy" id="284590"/>
    <lineage>
        <taxon>Eukaryota</taxon>
        <taxon>Fungi</taxon>
        <taxon>Dikarya</taxon>
        <taxon>Ascomycota</taxon>
        <taxon>Saccharomycotina</taxon>
        <taxon>Saccharomycetes</taxon>
        <taxon>Saccharomycetales</taxon>
        <taxon>Saccharomycetaceae</taxon>
        <taxon>Kluyveromyces</taxon>
    </lineage>
</organism>
<evidence type="ECO:0000256" key="3">
    <source>
        <dbReference type="ARBA" id="ARBA00022448"/>
    </source>
</evidence>
<keyword evidence="9" id="KW-0496">Mitochondrion</keyword>
<dbReference type="PaxDb" id="284590-Q6CIS3"/>
<sequence>MVELTELTEESPINQTTAGETLADPAVDSLQQADESDEEEFSSDDEDLYEDENIYERLIALKDIIPPQKRKTISFLYNGTVSLFSSVFSKSGNLLWAVTTSALLLGVPLSLSILAEQQLIEMEKSFDLQKDANDILAAGEGASPASPGAPATAI</sequence>
<keyword evidence="7" id="KW-1133">Transmembrane helix</keyword>
<keyword evidence="10" id="KW-0472">Membrane</keyword>
<dbReference type="HOGENOM" id="CLU_094333_2_0_1"/>
<keyword evidence="5" id="KW-1000">Mitochondrion outer membrane</keyword>
<keyword evidence="8" id="KW-0811">Translocation</keyword>
<evidence type="ECO:0000256" key="4">
    <source>
        <dbReference type="ARBA" id="ARBA00022692"/>
    </source>
</evidence>
<evidence type="ECO:0000313" key="13">
    <source>
        <dbReference type="EMBL" id="CAG98874.1"/>
    </source>
</evidence>
<dbReference type="Pfam" id="PF04281">
    <property type="entry name" value="Tom22"/>
    <property type="match status" value="1"/>
</dbReference>
<accession>Q6CIS3</accession>
<evidence type="ECO:0000256" key="11">
    <source>
        <dbReference type="ARBA" id="ARBA00023170"/>
    </source>
</evidence>
<dbReference type="GO" id="GO:0005741">
    <property type="term" value="C:mitochondrial outer membrane"/>
    <property type="evidence" value="ECO:0007669"/>
    <property type="project" value="UniProtKB-SubCell"/>
</dbReference>
<evidence type="ECO:0000313" key="14">
    <source>
        <dbReference type="Proteomes" id="UP000000598"/>
    </source>
</evidence>
<feature type="compositionally biased region" description="Acidic residues" evidence="12">
    <location>
        <begin position="34"/>
        <end position="46"/>
    </location>
</feature>
<keyword evidence="4" id="KW-0812">Transmembrane</keyword>
<evidence type="ECO:0000256" key="8">
    <source>
        <dbReference type="ARBA" id="ARBA00023010"/>
    </source>
</evidence>
<dbReference type="KEGG" id="kla:KLLA0_F24376g"/>
<keyword evidence="3" id="KW-0813">Transport</keyword>
<keyword evidence="14" id="KW-1185">Reference proteome</keyword>
<evidence type="ECO:0000256" key="12">
    <source>
        <dbReference type="SAM" id="MobiDB-lite"/>
    </source>
</evidence>
<dbReference type="AlphaFoldDB" id="Q6CIS3"/>
<dbReference type="InParanoid" id="Q6CIS3"/>
<proteinExistence type="inferred from homology"/>
<keyword evidence="11" id="KW-0675">Receptor</keyword>
<keyword evidence="6" id="KW-0653">Protein transport</keyword>
<dbReference type="PANTHER" id="PTHR12504:SF0">
    <property type="entry name" value="MITOCHONDRIAL IMPORT RECEPTOR SUBUNIT TOM22 HOMOLOG"/>
    <property type="match status" value="1"/>
</dbReference>
<comment type="subcellular location">
    <subcellularLocation>
        <location evidence="1">Mitochondrion outer membrane</location>
        <topology evidence="1">Single-pass membrane protein</topology>
    </subcellularLocation>
</comment>
<evidence type="ECO:0000256" key="9">
    <source>
        <dbReference type="ARBA" id="ARBA00023128"/>
    </source>
</evidence>
<feature type="region of interest" description="Disordered" evidence="12">
    <location>
        <begin position="1"/>
        <end position="46"/>
    </location>
</feature>
<dbReference type="CDD" id="cd22884">
    <property type="entry name" value="TOM22"/>
    <property type="match status" value="1"/>
</dbReference>
<dbReference type="GO" id="GO:0006886">
    <property type="term" value="P:intracellular protein transport"/>
    <property type="evidence" value="ECO:0007669"/>
    <property type="project" value="InterPro"/>
</dbReference>
<evidence type="ECO:0000256" key="5">
    <source>
        <dbReference type="ARBA" id="ARBA00022787"/>
    </source>
</evidence>
<dbReference type="FunCoup" id="Q6CIS3">
    <property type="interactions" value="305"/>
</dbReference>
<evidence type="ECO:0000256" key="10">
    <source>
        <dbReference type="ARBA" id="ARBA00023136"/>
    </source>
</evidence>
<comment type="similarity">
    <text evidence="2">Belongs to the Tom22 family.</text>
</comment>
<evidence type="ECO:0000256" key="7">
    <source>
        <dbReference type="ARBA" id="ARBA00022989"/>
    </source>
</evidence>
<reference evidence="13 14" key="1">
    <citation type="journal article" date="2004" name="Nature">
        <title>Genome evolution in yeasts.</title>
        <authorList>
            <consortium name="Genolevures"/>
            <person name="Dujon B."/>
            <person name="Sherman D."/>
            <person name="Fischer G."/>
            <person name="Durrens P."/>
            <person name="Casaregola S."/>
            <person name="Lafontaine I."/>
            <person name="de Montigny J."/>
            <person name="Marck C."/>
            <person name="Neuveglise C."/>
            <person name="Talla E."/>
            <person name="Goffard N."/>
            <person name="Frangeul L."/>
            <person name="Aigle M."/>
            <person name="Anthouard V."/>
            <person name="Babour A."/>
            <person name="Barbe V."/>
            <person name="Barnay S."/>
            <person name="Blanchin S."/>
            <person name="Beckerich J.M."/>
            <person name="Beyne E."/>
            <person name="Bleykasten C."/>
            <person name="Boisrame A."/>
            <person name="Boyer J."/>
            <person name="Cattolico L."/>
            <person name="Confanioleri F."/>
            <person name="de Daruvar A."/>
            <person name="Despons L."/>
            <person name="Fabre E."/>
            <person name="Fairhead C."/>
            <person name="Ferry-Dumazet H."/>
            <person name="Groppi A."/>
            <person name="Hantraye F."/>
            <person name="Hennequin C."/>
            <person name="Jauniaux N."/>
            <person name="Joyet P."/>
            <person name="Kachouri R."/>
            <person name="Kerrest A."/>
            <person name="Koszul R."/>
            <person name="Lemaire M."/>
            <person name="Lesur I."/>
            <person name="Ma L."/>
            <person name="Muller H."/>
            <person name="Nicaud J.M."/>
            <person name="Nikolski M."/>
            <person name="Oztas S."/>
            <person name="Ozier-Kalogeropoulos O."/>
            <person name="Pellenz S."/>
            <person name="Potier S."/>
            <person name="Richard G.F."/>
            <person name="Straub M.L."/>
            <person name="Suleau A."/>
            <person name="Swennene D."/>
            <person name="Tekaia F."/>
            <person name="Wesolowski-Louvel M."/>
            <person name="Westhof E."/>
            <person name="Wirth B."/>
            <person name="Zeniou-Meyer M."/>
            <person name="Zivanovic I."/>
            <person name="Bolotin-Fukuhara M."/>
            <person name="Thierry A."/>
            <person name="Bouchier C."/>
            <person name="Caudron B."/>
            <person name="Scarpelli C."/>
            <person name="Gaillardin C."/>
            <person name="Weissenbach J."/>
            <person name="Wincker P."/>
            <person name="Souciet J.L."/>
        </authorList>
    </citation>
    <scope>NUCLEOTIDE SEQUENCE [LARGE SCALE GENOMIC DNA]</scope>
    <source>
        <strain evidence="14">ATCC 8585 / CBS 2359 / DSM 70799 / NBRC 1267 / NRRL Y-1140 / WM37</strain>
    </source>
</reference>
<protein>
    <submittedName>
        <fullName evidence="13">KLLA0F24376p</fullName>
    </submittedName>
</protein>
<dbReference type="OMA" id="LVWIVTT"/>
<gene>
    <name evidence="13" type="ORF">KLLA0_F24376g</name>
</gene>
<dbReference type="STRING" id="284590.Q6CIS3"/>
<dbReference type="PANTHER" id="PTHR12504">
    <property type="entry name" value="MITOCHONDRIAL IMPORT RECEPTOR SUBUNIT TOM22"/>
    <property type="match status" value="1"/>
</dbReference>
<dbReference type="Proteomes" id="UP000000598">
    <property type="component" value="Chromosome F"/>
</dbReference>
<dbReference type="EMBL" id="CR382126">
    <property type="protein sequence ID" value="CAG98874.1"/>
    <property type="molecule type" value="Genomic_DNA"/>
</dbReference>
<dbReference type="eggNOG" id="KOG4111">
    <property type="taxonomic scope" value="Eukaryota"/>
</dbReference>
<dbReference type="InterPro" id="IPR005683">
    <property type="entry name" value="Tom22"/>
</dbReference>
<evidence type="ECO:0000256" key="2">
    <source>
        <dbReference type="ARBA" id="ARBA00009874"/>
    </source>
</evidence>
<evidence type="ECO:0000256" key="1">
    <source>
        <dbReference type="ARBA" id="ARBA00004572"/>
    </source>
</evidence>
<evidence type="ECO:0000256" key="6">
    <source>
        <dbReference type="ARBA" id="ARBA00022927"/>
    </source>
</evidence>